<sequence>MQENRLDDINLIIKKITTLLLREGVVIRAPKEYPYLPHVMALFAKQTNLLESIILLYQENLGEEAVILFRSLLNNCMLIHYLLDDKDGKKLKEFTVQPLKNHLNFLLNIKRSLKKGWFPEERAKEYRNLNKMIKDVGKELEDKGFSAKPEALRPLSISTLSKTSRQLSLMYQTYYMESSKYEHSDYSVLGNYIHEYEKSDKEIRFSVTTYLADEKLNDFSLNTSLSVYFKSFFAIITHLINCEVDLWNEQEKLNVQQLTLDIVAIQGIDLEKFIAKYQ</sequence>
<protein>
    <submittedName>
        <fullName evidence="1">Uncharacterized protein</fullName>
    </submittedName>
</protein>
<dbReference type="Proteomes" id="UP001266807">
    <property type="component" value="Unassembled WGS sequence"/>
</dbReference>
<evidence type="ECO:0000313" key="2">
    <source>
        <dbReference type="Proteomes" id="UP001266807"/>
    </source>
</evidence>
<dbReference type="Pfam" id="PF18928">
    <property type="entry name" value="DUF5677"/>
    <property type="match status" value="1"/>
</dbReference>
<evidence type="ECO:0000313" key="1">
    <source>
        <dbReference type="EMBL" id="MDR6776272.1"/>
    </source>
</evidence>
<dbReference type="RefSeq" id="WP_310165987.1">
    <property type="nucleotide sequence ID" value="NZ_JAVDUG010000001.1"/>
</dbReference>
<reference evidence="1 2" key="1">
    <citation type="submission" date="2023-07" db="EMBL/GenBank/DDBJ databases">
        <title>Sorghum-associated microbial communities from plants grown in Nebraska, USA.</title>
        <authorList>
            <person name="Schachtman D."/>
        </authorList>
    </citation>
    <scope>NUCLEOTIDE SEQUENCE [LARGE SCALE GENOMIC DNA]</scope>
    <source>
        <strain evidence="1 2">BE143</strain>
    </source>
</reference>
<dbReference type="EMBL" id="JAVDUG010000001">
    <property type="protein sequence ID" value="MDR6776272.1"/>
    <property type="molecule type" value="Genomic_DNA"/>
</dbReference>
<accession>A0ABU1Q9G5</accession>
<gene>
    <name evidence="1" type="ORF">J2W98_000519</name>
</gene>
<organism evidence="1 2">
    <name type="scientific">Paenibacillus peoriae</name>
    <dbReference type="NCBI Taxonomy" id="59893"/>
    <lineage>
        <taxon>Bacteria</taxon>
        <taxon>Bacillati</taxon>
        <taxon>Bacillota</taxon>
        <taxon>Bacilli</taxon>
        <taxon>Bacillales</taxon>
        <taxon>Paenibacillaceae</taxon>
        <taxon>Paenibacillus</taxon>
    </lineage>
</organism>
<keyword evidence="2" id="KW-1185">Reference proteome</keyword>
<name>A0ABU1Q9G5_9BACL</name>
<comment type="caution">
    <text evidence="1">The sequence shown here is derived from an EMBL/GenBank/DDBJ whole genome shotgun (WGS) entry which is preliminary data.</text>
</comment>
<proteinExistence type="predicted"/>
<dbReference type="InterPro" id="IPR043733">
    <property type="entry name" value="DUF5677"/>
</dbReference>